<dbReference type="EMBL" id="JAYMYS010000005">
    <property type="protein sequence ID" value="KAK7391276.1"/>
    <property type="molecule type" value="Genomic_DNA"/>
</dbReference>
<evidence type="ECO:0000256" key="1">
    <source>
        <dbReference type="SAM" id="MobiDB-lite"/>
    </source>
</evidence>
<proteinExistence type="predicted"/>
<organism evidence="2 3">
    <name type="scientific">Psophocarpus tetragonolobus</name>
    <name type="common">Winged bean</name>
    <name type="synonym">Dolichos tetragonolobus</name>
    <dbReference type="NCBI Taxonomy" id="3891"/>
    <lineage>
        <taxon>Eukaryota</taxon>
        <taxon>Viridiplantae</taxon>
        <taxon>Streptophyta</taxon>
        <taxon>Embryophyta</taxon>
        <taxon>Tracheophyta</taxon>
        <taxon>Spermatophyta</taxon>
        <taxon>Magnoliopsida</taxon>
        <taxon>eudicotyledons</taxon>
        <taxon>Gunneridae</taxon>
        <taxon>Pentapetalae</taxon>
        <taxon>rosids</taxon>
        <taxon>fabids</taxon>
        <taxon>Fabales</taxon>
        <taxon>Fabaceae</taxon>
        <taxon>Papilionoideae</taxon>
        <taxon>50 kb inversion clade</taxon>
        <taxon>NPAAA clade</taxon>
        <taxon>indigoferoid/millettioid clade</taxon>
        <taxon>Phaseoleae</taxon>
        <taxon>Psophocarpus</taxon>
    </lineage>
</organism>
<dbReference type="Proteomes" id="UP001386955">
    <property type="component" value="Unassembled WGS sequence"/>
</dbReference>
<sequence>MMMGWTCLPQIQELPLRKAYYIFMDHALLLNEITKTPQNCGPKVVVWDILSTDLKKKDQPKTHDHVGRMKKTPDHVIPKVDVHANDDGSRRVSVLQELKLICPYQTLGKYFEFRGPRTLMIRSKMLTMDEMEMEPFRNNDHVCLAEGSSTIPSSVADATQDAKRSTTEDATTMEVAENTYR</sequence>
<name>A0AAN9S928_PSOTE</name>
<reference evidence="2 3" key="1">
    <citation type="submission" date="2024-01" db="EMBL/GenBank/DDBJ databases">
        <title>The genomes of 5 underutilized Papilionoideae crops provide insights into root nodulation and disease resistanc.</title>
        <authorList>
            <person name="Jiang F."/>
        </authorList>
    </citation>
    <scope>NUCLEOTIDE SEQUENCE [LARGE SCALE GENOMIC DNA]</scope>
    <source>
        <strain evidence="2">DUOXIRENSHENG_FW03</strain>
        <tissue evidence="2">Leaves</tissue>
    </source>
</reference>
<comment type="caution">
    <text evidence="2">The sequence shown here is derived from an EMBL/GenBank/DDBJ whole genome shotgun (WGS) entry which is preliminary data.</text>
</comment>
<dbReference type="AlphaFoldDB" id="A0AAN9S928"/>
<gene>
    <name evidence="2" type="ORF">VNO78_19690</name>
</gene>
<feature type="region of interest" description="Disordered" evidence="1">
    <location>
        <begin position="152"/>
        <end position="181"/>
    </location>
</feature>
<accession>A0AAN9S928</accession>
<keyword evidence="3" id="KW-1185">Reference proteome</keyword>
<evidence type="ECO:0000313" key="3">
    <source>
        <dbReference type="Proteomes" id="UP001386955"/>
    </source>
</evidence>
<evidence type="ECO:0000313" key="2">
    <source>
        <dbReference type="EMBL" id="KAK7391276.1"/>
    </source>
</evidence>
<protein>
    <submittedName>
        <fullName evidence="2">Uncharacterized protein</fullName>
    </submittedName>
</protein>